<dbReference type="GO" id="GO:0030514">
    <property type="term" value="P:negative regulation of BMP signaling pathway"/>
    <property type="evidence" value="ECO:0007669"/>
    <property type="project" value="TreeGrafter"/>
</dbReference>
<dbReference type="InterPro" id="IPR000591">
    <property type="entry name" value="DEP_dom"/>
</dbReference>
<dbReference type="PROSITE" id="PS50186">
    <property type="entry name" value="DEP"/>
    <property type="match status" value="1"/>
</dbReference>
<keyword evidence="2" id="KW-1133">Transmembrane helix</keyword>
<accession>A0A814WVX6</accession>
<evidence type="ECO:0000313" key="7">
    <source>
        <dbReference type="Proteomes" id="UP000663852"/>
    </source>
</evidence>
<dbReference type="AlphaFoldDB" id="A0A814WVX6"/>
<evidence type="ECO:0000256" key="2">
    <source>
        <dbReference type="SAM" id="Phobius"/>
    </source>
</evidence>
<name>A0A814WVX6_ADIRI</name>
<dbReference type="GO" id="GO:0035556">
    <property type="term" value="P:intracellular signal transduction"/>
    <property type="evidence" value="ECO:0007669"/>
    <property type="project" value="InterPro"/>
</dbReference>
<dbReference type="EMBL" id="CAJNOJ010000152">
    <property type="protein sequence ID" value="CAF1207117.1"/>
    <property type="molecule type" value="Genomic_DNA"/>
</dbReference>
<dbReference type="Proteomes" id="UP000663828">
    <property type="component" value="Unassembled WGS sequence"/>
</dbReference>
<dbReference type="InterPro" id="IPR036390">
    <property type="entry name" value="WH_DNA-bd_sf"/>
</dbReference>
<proteinExistence type="predicted"/>
<comment type="caution">
    <text evidence="5">The sequence shown here is derived from an EMBL/GenBank/DDBJ whole genome shotgun (WGS) entry which is preliminary data.</text>
</comment>
<feature type="transmembrane region" description="Helical" evidence="2">
    <location>
        <begin position="179"/>
        <end position="200"/>
    </location>
</feature>
<feature type="transmembrane region" description="Helical" evidence="2">
    <location>
        <begin position="12"/>
        <end position="30"/>
    </location>
</feature>
<dbReference type="OrthoDB" id="2133778at2759"/>
<organism evidence="5 7">
    <name type="scientific">Adineta ricciae</name>
    <name type="common">Rotifer</name>
    <dbReference type="NCBI Taxonomy" id="249248"/>
    <lineage>
        <taxon>Eukaryota</taxon>
        <taxon>Metazoa</taxon>
        <taxon>Spiralia</taxon>
        <taxon>Gnathifera</taxon>
        <taxon>Rotifera</taxon>
        <taxon>Eurotatoria</taxon>
        <taxon>Bdelloidea</taxon>
        <taxon>Adinetida</taxon>
        <taxon>Adinetidae</taxon>
        <taxon>Adineta</taxon>
    </lineage>
</organism>
<dbReference type="InterPro" id="IPR051832">
    <property type="entry name" value="mTOR-Rac_regulators"/>
</dbReference>
<evidence type="ECO:0000259" key="3">
    <source>
        <dbReference type="PROSITE" id="PS50186"/>
    </source>
</evidence>
<evidence type="ECO:0000313" key="4">
    <source>
        <dbReference type="EMBL" id="CAF0895793.1"/>
    </source>
</evidence>
<gene>
    <name evidence="5" type="ORF">EDS130_LOCUS25685</name>
    <name evidence="4" type="ORF">XAT740_LOCUS7756</name>
</gene>
<protein>
    <recommendedName>
        <fullName evidence="3">DEP domain-containing protein</fullName>
    </recommendedName>
</protein>
<dbReference type="PANTHER" id="PTHR22829:SF5">
    <property type="entry name" value="INTEGRAL MEMBRANE PROTEIN GPR155"/>
    <property type="match status" value="1"/>
</dbReference>
<dbReference type="InterPro" id="IPR036388">
    <property type="entry name" value="WH-like_DNA-bd_sf"/>
</dbReference>
<dbReference type="Gene3D" id="1.10.10.10">
    <property type="entry name" value="Winged helix-like DNA-binding domain superfamily/Winged helix DNA-binding domain"/>
    <property type="match status" value="1"/>
</dbReference>
<sequence length="321" mass="36927">MKQRALRYWWLYHLYGWLAPLMATIAIFLASTVAAKDGDPKTRLQEITTLQYSAAIVLLALCIIVSSTNLIRIIRRMYQLKRDNEEHQRTSSISRENEPLIEHNDDGDSNVHSNHISINSTLSETLALEIDTQLFRHAILVGLLNINAFVCISVLLWSIAVTNHDGIYYELQFLDTALLHGQGIITFLVFALDADLLLPIRRKIIKLLNRFGWKITCDADGAHHKPVHKQRALDFERRIRPDFIRHSISTQSMNSSLDTMETIFTGNDFCQWLVSNGYLENDVRAQDYCQELVSMKHIVCINRIPKEETPDSANNWYAFTK</sequence>
<evidence type="ECO:0000313" key="6">
    <source>
        <dbReference type="Proteomes" id="UP000663828"/>
    </source>
</evidence>
<evidence type="ECO:0000256" key="1">
    <source>
        <dbReference type="SAM" id="MobiDB-lite"/>
    </source>
</evidence>
<dbReference type="Proteomes" id="UP000663852">
    <property type="component" value="Unassembled WGS sequence"/>
</dbReference>
<feature type="transmembrane region" description="Helical" evidence="2">
    <location>
        <begin position="50"/>
        <end position="71"/>
    </location>
</feature>
<dbReference type="Gene3D" id="1.20.1070.10">
    <property type="entry name" value="Rhodopsin 7-helix transmembrane proteins"/>
    <property type="match status" value="1"/>
</dbReference>
<feature type="transmembrane region" description="Helical" evidence="2">
    <location>
        <begin position="138"/>
        <end position="159"/>
    </location>
</feature>
<dbReference type="SUPFAM" id="SSF46785">
    <property type="entry name" value="Winged helix' DNA-binding domain"/>
    <property type="match status" value="1"/>
</dbReference>
<keyword evidence="2" id="KW-0812">Transmembrane</keyword>
<evidence type="ECO:0000313" key="5">
    <source>
        <dbReference type="EMBL" id="CAF1207117.1"/>
    </source>
</evidence>
<feature type="region of interest" description="Disordered" evidence="1">
    <location>
        <begin position="87"/>
        <end position="106"/>
    </location>
</feature>
<dbReference type="EMBL" id="CAJNOR010000376">
    <property type="protein sequence ID" value="CAF0895793.1"/>
    <property type="molecule type" value="Genomic_DNA"/>
</dbReference>
<keyword evidence="2" id="KW-0472">Membrane</keyword>
<feature type="domain" description="DEP" evidence="3">
    <location>
        <begin position="244"/>
        <end position="321"/>
    </location>
</feature>
<reference evidence="5" key="1">
    <citation type="submission" date="2021-02" db="EMBL/GenBank/DDBJ databases">
        <authorList>
            <person name="Nowell W R."/>
        </authorList>
    </citation>
    <scope>NUCLEOTIDE SEQUENCE</scope>
</reference>
<keyword evidence="6" id="KW-1185">Reference proteome</keyword>
<dbReference type="PANTHER" id="PTHR22829">
    <property type="entry name" value="DEP DOMAIN PROTEIN"/>
    <property type="match status" value="1"/>
</dbReference>